<comment type="caution">
    <text evidence="2">The sequence shown here is derived from an EMBL/GenBank/DDBJ whole genome shotgun (WGS) entry which is preliminary data.</text>
</comment>
<name>A0A644YUH7_9ZZZZ</name>
<proteinExistence type="predicted"/>
<evidence type="ECO:0000313" key="2">
    <source>
        <dbReference type="EMBL" id="MPM31967.1"/>
    </source>
</evidence>
<sequence>MARRQVQVVGLGIIDLKDLGLRCLCSLAGCLCHRLQQSIQSSQRGRCCQPLVLVKGAQALQPSIKGLVQLRPQCRRLVEELAGPIPHRGGLTREGALSGEEFVEDDPSREDV</sequence>
<dbReference type="AlphaFoldDB" id="A0A644YUH7"/>
<organism evidence="2">
    <name type="scientific">bioreactor metagenome</name>
    <dbReference type="NCBI Taxonomy" id="1076179"/>
    <lineage>
        <taxon>unclassified sequences</taxon>
        <taxon>metagenomes</taxon>
        <taxon>ecological metagenomes</taxon>
    </lineage>
</organism>
<feature type="compositionally biased region" description="Acidic residues" evidence="1">
    <location>
        <begin position="101"/>
        <end position="112"/>
    </location>
</feature>
<dbReference type="EMBL" id="VSSQ01006227">
    <property type="protein sequence ID" value="MPM31967.1"/>
    <property type="molecule type" value="Genomic_DNA"/>
</dbReference>
<feature type="region of interest" description="Disordered" evidence="1">
    <location>
        <begin position="87"/>
        <end position="112"/>
    </location>
</feature>
<reference evidence="2" key="1">
    <citation type="submission" date="2019-08" db="EMBL/GenBank/DDBJ databases">
        <authorList>
            <person name="Kucharzyk K."/>
            <person name="Murdoch R.W."/>
            <person name="Higgins S."/>
            <person name="Loffler F."/>
        </authorList>
    </citation>
    <scope>NUCLEOTIDE SEQUENCE</scope>
</reference>
<protein>
    <submittedName>
        <fullName evidence="2">Uncharacterized protein</fullName>
    </submittedName>
</protein>
<gene>
    <name evidence="2" type="ORF">SDC9_78524</name>
</gene>
<accession>A0A644YUH7</accession>
<evidence type="ECO:0000256" key="1">
    <source>
        <dbReference type="SAM" id="MobiDB-lite"/>
    </source>
</evidence>